<dbReference type="EMBL" id="CP001861">
    <property type="protein sequence ID" value="ADB63072.1"/>
    <property type="molecule type" value="Genomic_DNA"/>
</dbReference>
<keyword evidence="2" id="KW-0614">Plasmid</keyword>
<dbReference type="AlphaFoldDB" id="D2S125"/>
<dbReference type="Proteomes" id="UP000001903">
    <property type="component" value="Plasmid pHTUR01"/>
</dbReference>
<gene>
    <name evidence="2" type="ordered locus">Htur_4253</name>
</gene>
<reference evidence="2 3" key="1">
    <citation type="journal article" date="2010" name="Stand. Genomic Sci.">
        <title>Complete genome sequence of Haloterrigena turkmenica type strain (4k).</title>
        <authorList>
            <person name="Saunders E."/>
            <person name="Tindall B.J."/>
            <person name="Fahnrich R."/>
            <person name="Lapidus A."/>
            <person name="Copeland A."/>
            <person name="Del Rio T.G."/>
            <person name="Lucas S."/>
            <person name="Chen F."/>
            <person name="Tice H."/>
            <person name="Cheng J.F."/>
            <person name="Han C."/>
            <person name="Detter J.C."/>
            <person name="Bruce D."/>
            <person name="Goodwin L."/>
            <person name="Chain P."/>
            <person name="Pitluck S."/>
            <person name="Pati A."/>
            <person name="Ivanova N."/>
            <person name="Mavromatis K."/>
            <person name="Chen A."/>
            <person name="Palaniappan K."/>
            <person name="Land M."/>
            <person name="Hauser L."/>
            <person name="Chang Y.J."/>
            <person name="Jeffries C.D."/>
            <person name="Brettin T."/>
            <person name="Rohde M."/>
            <person name="Goker M."/>
            <person name="Bristow J."/>
            <person name="Eisen J.A."/>
            <person name="Markowitz V."/>
            <person name="Hugenholtz P."/>
            <person name="Klenk H.P."/>
            <person name="Kyrpides N.C."/>
        </authorList>
    </citation>
    <scope>NUCLEOTIDE SEQUENCE [LARGE SCALE GENOMIC DNA]</scope>
    <source>
        <strain evidence="3">ATCC 51198 / DSM 5511 / JCM 9101 / NCIMB 13204 / VKM B-1734 / 4k</strain>
    </source>
</reference>
<geneLocation type="plasmid" evidence="2 3">
    <name>pHTUR01</name>
</geneLocation>
<dbReference type="SUPFAM" id="SSF52402">
    <property type="entry name" value="Adenine nucleotide alpha hydrolases-like"/>
    <property type="match status" value="1"/>
</dbReference>
<dbReference type="KEGG" id="htu:Htur_4253"/>
<accession>D2S125</accession>
<feature type="domain" description="UspA" evidence="1">
    <location>
        <begin position="10"/>
        <end position="75"/>
    </location>
</feature>
<dbReference type="Gene3D" id="3.40.50.12370">
    <property type="match status" value="1"/>
</dbReference>
<dbReference type="HOGENOM" id="CLU_2534597_0_0_2"/>
<proteinExistence type="predicted"/>
<name>D2S125_HALTV</name>
<evidence type="ECO:0000313" key="3">
    <source>
        <dbReference type="Proteomes" id="UP000001903"/>
    </source>
</evidence>
<dbReference type="InterPro" id="IPR006016">
    <property type="entry name" value="UspA"/>
</dbReference>
<dbReference type="OrthoDB" id="105697at2157"/>
<evidence type="ECO:0000313" key="2">
    <source>
        <dbReference type="EMBL" id="ADB63072.1"/>
    </source>
</evidence>
<organism evidence="2 3">
    <name type="scientific">Haloterrigena turkmenica (strain ATCC 51198 / DSM 5511 / JCM 9101 / NCIMB 13204 / VKM B-1734 / 4k)</name>
    <name type="common">Halococcus turkmenicus</name>
    <dbReference type="NCBI Taxonomy" id="543526"/>
    <lineage>
        <taxon>Archaea</taxon>
        <taxon>Methanobacteriati</taxon>
        <taxon>Methanobacteriota</taxon>
        <taxon>Stenosarchaea group</taxon>
        <taxon>Halobacteria</taxon>
        <taxon>Halobacteriales</taxon>
        <taxon>Natrialbaceae</taxon>
        <taxon>Haloterrigena</taxon>
    </lineage>
</organism>
<keyword evidence="3" id="KW-1185">Reference proteome</keyword>
<dbReference type="Pfam" id="PF00582">
    <property type="entry name" value="Usp"/>
    <property type="match status" value="1"/>
</dbReference>
<protein>
    <recommendedName>
        <fullName evidence="1">UspA domain-containing protein</fullName>
    </recommendedName>
</protein>
<sequence>MPPTIDAVDSVLLPTDGSDGALAGARRGIDLAETADATVHVLSAVDTSETDRVATLLGVDIDEQRTALEADAESAVESVEAMV</sequence>
<evidence type="ECO:0000259" key="1">
    <source>
        <dbReference type="Pfam" id="PF00582"/>
    </source>
</evidence>